<sequence>MISQFIKGRVYVFIDAENLFYSQRTLGWRISYEKLMKYFKEECGKETKCFIYKGVDEHNLDQKKFLDMLDINGYIVRTRVVKKIKDHKGGYKWKNNLDMELAFEMDDAKDKYDTAVLISGDSDFYVPIDRIKKAGKRIIVMSTRGHIAKELLERAKYIDLRKIKHEISQ</sequence>
<accession>A0A1F5VJ41</accession>
<dbReference type="Proteomes" id="UP000179251">
    <property type="component" value="Unassembled WGS sequence"/>
</dbReference>
<dbReference type="PANTHER" id="PTHR35458:SF2">
    <property type="entry name" value="SLR0755 PROTEIN"/>
    <property type="match status" value="1"/>
</dbReference>
<dbReference type="PANTHER" id="PTHR35458">
    <property type="entry name" value="SLR0755 PROTEIN"/>
    <property type="match status" value="1"/>
</dbReference>
<evidence type="ECO:0000259" key="1">
    <source>
        <dbReference type="Pfam" id="PF01936"/>
    </source>
</evidence>
<evidence type="ECO:0000313" key="3">
    <source>
        <dbReference type="Proteomes" id="UP000179251"/>
    </source>
</evidence>
<dbReference type="InterPro" id="IPR021139">
    <property type="entry name" value="NYN"/>
</dbReference>
<feature type="domain" description="NYN" evidence="1">
    <location>
        <begin position="9"/>
        <end position="159"/>
    </location>
</feature>
<dbReference type="Gene3D" id="3.40.50.1010">
    <property type="entry name" value="5'-nuclease"/>
    <property type="match status" value="1"/>
</dbReference>
<gene>
    <name evidence="2" type="ORF">A2834_01395</name>
</gene>
<evidence type="ECO:0000313" key="2">
    <source>
        <dbReference type="EMBL" id="OGF63483.1"/>
    </source>
</evidence>
<organism evidence="2 3">
    <name type="scientific">Candidatus Giovannonibacteria bacterium RIFCSPHIGHO2_01_FULL_45_23</name>
    <dbReference type="NCBI Taxonomy" id="1798325"/>
    <lineage>
        <taxon>Bacteria</taxon>
        <taxon>Candidatus Giovannoniibacteriota</taxon>
    </lineage>
</organism>
<dbReference type="GO" id="GO:0004540">
    <property type="term" value="F:RNA nuclease activity"/>
    <property type="evidence" value="ECO:0007669"/>
    <property type="project" value="InterPro"/>
</dbReference>
<proteinExistence type="predicted"/>
<dbReference type="EMBL" id="MFHD01000002">
    <property type="protein sequence ID" value="OGF63483.1"/>
    <property type="molecule type" value="Genomic_DNA"/>
</dbReference>
<reference evidence="2 3" key="1">
    <citation type="journal article" date="2016" name="Nat. Commun.">
        <title>Thousands of microbial genomes shed light on interconnected biogeochemical processes in an aquifer system.</title>
        <authorList>
            <person name="Anantharaman K."/>
            <person name="Brown C.T."/>
            <person name="Hug L.A."/>
            <person name="Sharon I."/>
            <person name="Castelle C.J."/>
            <person name="Probst A.J."/>
            <person name="Thomas B.C."/>
            <person name="Singh A."/>
            <person name="Wilkins M.J."/>
            <person name="Karaoz U."/>
            <person name="Brodie E.L."/>
            <person name="Williams K.H."/>
            <person name="Hubbard S.S."/>
            <person name="Banfield J.F."/>
        </authorList>
    </citation>
    <scope>NUCLEOTIDE SEQUENCE [LARGE SCALE GENOMIC DNA]</scope>
</reference>
<dbReference type="Pfam" id="PF01936">
    <property type="entry name" value="NYN"/>
    <property type="match status" value="1"/>
</dbReference>
<protein>
    <recommendedName>
        <fullName evidence="1">NYN domain-containing protein</fullName>
    </recommendedName>
</protein>
<dbReference type="AlphaFoldDB" id="A0A1F5VJ41"/>
<dbReference type="CDD" id="cd10911">
    <property type="entry name" value="PIN_LabA"/>
    <property type="match status" value="1"/>
</dbReference>
<dbReference type="STRING" id="1798325.A2834_01395"/>
<dbReference type="InterPro" id="IPR047140">
    <property type="entry name" value="LabA"/>
</dbReference>
<name>A0A1F5VJ41_9BACT</name>
<comment type="caution">
    <text evidence="2">The sequence shown here is derived from an EMBL/GenBank/DDBJ whole genome shotgun (WGS) entry which is preliminary data.</text>
</comment>